<dbReference type="NCBIfam" id="NF006740">
    <property type="entry name" value="PRK09268.1"/>
    <property type="match status" value="1"/>
</dbReference>
<dbReference type="InterPro" id="IPR020610">
    <property type="entry name" value="Thiolase_AS"/>
</dbReference>
<name>A0ABY4CJT5_9BACT</name>
<dbReference type="CDD" id="cd00751">
    <property type="entry name" value="thiolase"/>
    <property type="match status" value="1"/>
</dbReference>
<evidence type="ECO:0000259" key="6">
    <source>
        <dbReference type="Pfam" id="PF02803"/>
    </source>
</evidence>
<evidence type="ECO:0000256" key="4">
    <source>
        <dbReference type="RuleBase" id="RU003557"/>
    </source>
</evidence>
<dbReference type="InterPro" id="IPR020613">
    <property type="entry name" value="Thiolase_CS"/>
</dbReference>
<dbReference type="EC" id="2.3.1.9" evidence="7"/>
<evidence type="ECO:0000256" key="3">
    <source>
        <dbReference type="ARBA" id="ARBA00023315"/>
    </source>
</evidence>
<keyword evidence="3 4" id="KW-0012">Acyltransferase</keyword>
<organism evidence="7 8">
    <name type="scientific">Bdellovibrio reynosensis</name>
    <dbReference type="NCBI Taxonomy" id="2835041"/>
    <lineage>
        <taxon>Bacteria</taxon>
        <taxon>Pseudomonadati</taxon>
        <taxon>Bdellovibrionota</taxon>
        <taxon>Bdellovibrionia</taxon>
        <taxon>Bdellovibrionales</taxon>
        <taxon>Pseudobdellovibrionaceae</taxon>
        <taxon>Bdellovibrio</taxon>
    </lineage>
</organism>
<dbReference type="InterPro" id="IPR050521">
    <property type="entry name" value="3-ketoacyl-CoA_Thiolase"/>
</dbReference>
<evidence type="ECO:0000259" key="5">
    <source>
        <dbReference type="Pfam" id="PF00108"/>
    </source>
</evidence>
<dbReference type="PIRSF" id="PIRSF000429">
    <property type="entry name" value="Ac-CoA_Ac_transf"/>
    <property type="match status" value="1"/>
</dbReference>
<sequence length="425" mass="46051">MRTRPVFVSGGLRTPFVKSMTTYMDVTSSELMSVTLQKLVQKYKLEGQLLGDVAFGAVMQSASDWNFTREVVQNSGLNPHTPGYNVQRACGTSLETANHMALKISAHQIDIGIAGGVDTNSDLPIMVSKSLSHKLVELNAAKSGMEKAKILASLRFSDLKPQLPAVVEPRTKLSMGEHTEKMVKEWMISRAEQDELAYQSHQKAAKAYDEGFYKDLVFEFKGLNRDGILRADTTIEKLGKLRPAFDKSDKGTLTAGNSTPLTDGSSAVIMTSEDAAKRLNLPLWARFVDCQASAVNYVAGEGLLMAPTIAVSEMLKRNNLSFDDFDYFEIHEAFAGQVLCTLKAWESDDYCKKVLGRSIALGPIDRSKMNVKGGSVAVGHPFGATGARIVASLSKMLHEKGSKGRGLISICTAGGMGVAAILESV</sequence>
<dbReference type="SUPFAM" id="SSF53901">
    <property type="entry name" value="Thiolase-like"/>
    <property type="match status" value="2"/>
</dbReference>
<dbReference type="InterPro" id="IPR020617">
    <property type="entry name" value="Thiolase_C"/>
</dbReference>
<dbReference type="RefSeq" id="WP_243540046.1">
    <property type="nucleotide sequence ID" value="NZ_CP093442.1"/>
</dbReference>
<feature type="domain" description="Thiolase N-terminal" evidence="5">
    <location>
        <begin position="6"/>
        <end position="274"/>
    </location>
</feature>
<proteinExistence type="inferred from homology"/>
<accession>A0ABY4CJT5</accession>
<dbReference type="InterPro" id="IPR002155">
    <property type="entry name" value="Thiolase"/>
</dbReference>
<evidence type="ECO:0000256" key="1">
    <source>
        <dbReference type="ARBA" id="ARBA00010982"/>
    </source>
</evidence>
<evidence type="ECO:0000256" key="2">
    <source>
        <dbReference type="ARBA" id="ARBA00022679"/>
    </source>
</evidence>
<dbReference type="InterPro" id="IPR020616">
    <property type="entry name" value="Thiolase_N"/>
</dbReference>
<evidence type="ECO:0000313" key="7">
    <source>
        <dbReference type="EMBL" id="UOF02500.1"/>
    </source>
</evidence>
<comment type="similarity">
    <text evidence="1 4">Belongs to the thiolase-like superfamily. Thiolase family.</text>
</comment>
<keyword evidence="2 4" id="KW-0808">Transferase</keyword>
<dbReference type="GO" id="GO:0003985">
    <property type="term" value="F:acetyl-CoA C-acetyltransferase activity"/>
    <property type="evidence" value="ECO:0007669"/>
    <property type="project" value="UniProtKB-EC"/>
</dbReference>
<dbReference type="Pfam" id="PF00108">
    <property type="entry name" value="Thiolase_N"/>
    <property type="match status" value="1"/>
</dbReference>
<dbReference type="Pfam" id="PF02803">
    <property type="entry name" value="Thiolase_C"/>
    <property type="match status" value="1"/>
</dbReference>
<reference evidence="7" key="1">
    <citation type="submission" date="2022-03" db="EMBL/GenBank/DDBJ databases">
        <title>Genome Identification and Characterization of new species Bdellovibrio reynosense LBG001 sp. nov. from a Mexico soil sample.</title>
        <authorList>
            <person name="Camilli A."/>
            <person name="Ajao Y."/>
            <person name="Guo X."/>
        </authorList>
    </citation>
    <scope>NUCLEOTIDE SEQUENCE</scope>
    <source>
        <strain evidence="7">LBG001</strain>
    </source>
</reference>
<dbReference type="PANTHER" id="PTHR42689:SF1">
    <property type="entry name" value="ACETYL-COA ACYLTRANSFERASE FADA2 (3-KETOACYL-COA THIOLASE) (BETA-KETOTHIOLASE)-RELATED"/>
    <property type="match status" value="1"/>
</dbReference>
<dbReference type="InterPro" id="IPR016039">
    <property type="entry name" value="Thiolase-like"/>
</dbReference>
<dbReference type="Proteomes" id="UP000830116">
    <property type="component" value="Chromosome"/>
</dbReference>
<dbReference type="Gene3D" id="3.40.47.10">
    <property type="match status" value="1"/>
</dbReference>
<gene>
    <name evidence="7" type="ORF">MNR06_05990</name>
</gene>
<keyword evidence="8" id="KW-1185">Reference proteome</keyword>
<protein>
    <submittedName>
        <fullName evidence="7">Acetyl-CoA C-acetyltransferase</fullName>
        <ecNumber evidence="7">2.3.1.9</ecNumber>
    </submittedName>
</protein>
<dbReference type="PROSITE" id="PS00737">
    <property type="entry name" value="THIOLASE_2"/>
    <property type="match status" value="1"/>
</dbReference>
<dbReference type="NCBIfam" id="TIGR01930">
    <property type="entry name" value="AcCoA-C-Actrans"/>
    <property type="match status" value="1"/>
</dbReference>
<dbReference type="PROSITE" id="PS00099">
    <property type="entry name" value="THIOLASE_3"/>
    <property type="match status" value="1"/>
</dbReference>
<dbReference type="PANTHER" id="PTHR42689">
    <property type="entry name" value="ACETYL-COA ACYLTRANSFERASE FADA2 (3-KETOACYL-COA THIOLASE) (BETA-KETOTHIOLASE)-RELATED"/>
    <property type="match status" value="1"/>
</dbReference>
<feature type="domain" description="Thiolase C-terminal" evidence="6">
    <location>
        <begin position="285"/>
        <end position="423"/>
    </location>
</feature>
<evidence type="ECO:0000313" key="8">
    <source>
        <dbReference type="Proteomes" id="UP000830116"/>
    </source>
</evidence>
<dbReference type="EMBL" id="CP093442">
    <property type="protein sequence ID" value="UOF02500.1"/>
    <property type="molecule type" value="Genomic_DNA"/>
</dbReference>